<dbReference type="STRING" id="1302689.RG47T_1181"/>
<gene>
    <name evidence="1" type="ORF">RG47T_1181</name>
</gene>
<dbReference type="EMBL" id="MPPL01000001">
    <property type="protein sequence ID" value="OKS85735.1"/>
    <property type="molecule type" value="Genomic_DNA"/>
</dbReference>
<evidence type="ECO:0000313" key="2">
    <source>
        <dbReference type="Proteomes" id="UP000186720"/>
    </source>
</evidence>
<protein>
    <submittedName>
        <fullName evidence="1">Uncharacterized protein</fullName>
    </submittedName>
</protein>
<reference evidence="1 2" key="1">
    <citation type="submission" date="2016-11" db="EMBL/GenBank/DDBJ databases">
        <title>Whole Genome Sequencing of Mucilaginibacter polytrichastri RG4-7(T) isolated from the moss sample.</title>
        <authorList>
            <person name="Li Y."/>
        </authorList>
    </citation>
    <scope>NUCLEOTIDE SEQUENCE [LARGE SCALE GENOMIC DNA]</scope>
    <source>
        <strain evidence="1 2">RG4-7</strain>
    </source>
</reference>
<proteinExistence type="predicted"/>
<dbReference type="Proteomes" id="UP000186720">
    <property type="component" value="Unassembled WGS sequence"/>
</dbReference>
<sequence>MYCLYHNTLYAMKFISDNPFDKYEVINYNGKNIFLDKNDVSKETLKNAKSFCRKYRYSLNTDKAVAVYYLRGHHEQAAYGQVLKGMLCSDPLPKELREIIHCLSFWNQEGTKNYAMNKAGNESYPDFILKCIAADCRAFVTPFAEQFITGKGGNHIWVDNRDTNERILLIHF</sequence>
<keyword evidence="2" id="KW-1185">Reference proteome</keyword>
<evidence type="ECO:0000313" key="1">
    <source>
        <dbReference type="EMBL" id="OKS85735.1"/>
    </source>
</evidence>
<comment type="caution">
    <text evidence="1">The sequence shown here is derived from an EMBL/GenBank/DDBJ whole genome shotgun (WGS) entry which is preliminary data.</text>
</comment>
<organism evidence="1 2">
    <name type="scientific">Mucilaginibacter polytrichastri</name>
    <dbReference type="NCBI Taxonomy" id="1302689"/>
    <lineage>
        <taxon>Bacteria</taxon>
        <taxon>Pseudomonadati</taxon>
        <taxon>Bacteroidota</taxon>
        <taxon>Sphingobacteriia</taxon>
        <taxon>Sphingobacteriales</taxon>
        <taxon>Sphingobacteriaceae</taxon>
        <taxon>Mucilaginibacter</taxon>
    </lineage>
</organism>
<dbReference type="AlphaFoldDB" id="A0A1Q5ZVE5"/>
<name>A0A1Q5ZVE5_9SPHI</name>
<accession>A0A1Q5ZVE5</accession>